<gene>
    <name evidence="2" type="ORF">LCGC14_1837010</name>
</gene>
<dbReference type="AlphaFoldDB" id="A0A0F9H2H3"/>
<feature type="non-terminal residue" evidence="2">
    <location>
        <position position="63"/>
    </location>
</feature>
<sequence>MIKYLIVALLLLTTNMISAKPLDKIVAVVNDQVILESELVEMEQTVRQQIRQRNSAMPPSEIL</sequence>
<dbReference type="Pfam" id="PF09312">
    <property type="entry name" value="SurA_N"/>
    <property type="match status" value="1"/>
</dbReference>
<proteinExistence type="predicted"/>
<dbReference type="InterPro" id="IPR027304">
    <property type="entry name" value="Trigger_fact/SurA_dom_sf"/>
</dbReference>
<organism evidence="2">
    <name type="scientific">marine sediment metagenome</name>
    <dbReference type="NCBI Taxonomy" id="412755"/>
    <lineage>
        <taxon>unclassified sequences</taxon>
        <taxon>metagenomes</taxon>
        <taxon>ecological metagenomes</taxon>
    </lineage>
</organism>
<evidence type="ECO:0000313" key="2">
    <source>
        <dbReference type="EMBL" id="KKL97186.1"/>
    </source>
</evidence>
<dbReference type="Gene3D" id="1.10.4030.10">
    <property type="entry name" value="Porin chaperone SurA, peptide-binding domain"/>
    <property type="match status" value="1"/>
</dbReference>
<feature type="domain" description="SurA N-terminal" evidence="1">
    <location>
        <begin position="22"/>
        <end position="63"/>
    </location>
</feature>
<name>A0A0F9H2H3_9ZZZZ</name>
<dbReference type="SUPFAM" id="SSF109998">
    <property type="entry name" value="Triger factor/SurA peptide-binding domain-like"/>
    <property type="match status" value="1"/>
</dbReference>
<dbReference type="InterPro" id="IPR015391">
    <property type="entry name" value="SurA_N"/>
</dbReference>
<protein>
    <recommendedName>
        <fullName evidence="1">SurA N-terminal domain-containing protein</fullName>
    </recommendedName>
</protein>
<comment type="caution">
    <text evidence="2">The sequence shown here is derived from an EMBL/GenBank/DDBJ whole genome shotgun (WGS) entry which is preliminary data.</text>
</comment>
<dbReference type="EMBL" id="LAZR01018227">
    <property type="protein sequence ID" value="KKL97186.1"/>
    <property type="molecule type" value="Genomic_DNA"/>
</dbReference>
<reference evidence="2" key="1">
    <citation type="journal article" date="2015" name="Nature">
        <title>Complex archaea that bridge the gap between prokaryotes and eukaryotes.</title>
        <authorList>
            <person name="Spang A."/>
            <person name="Saw J.H."/>
            <person name="Jorgensen S.L."/>
            <person name="Zaremba-Niedzwiedzka K."/>
            <person name="Martijn J."/>
            <person name="Lind A.E."/>
            <person name="van Eijk R."/>
            <person name="Schleper C."/>
            <person name="Guy L."/>
            <person name="Ettema T.J."/>
        </authorList>
    </citation>
    <scope>NUCLEOTIDE SEQUENCE</scope>
</reference>
<evidence type="ECO:0000259" key="1">
    <source>
        <dbReference type="Pfam" id="PF09312"/>
    </source>
</evidence>
<accession>A0A0F9H2H3</accession>